<organism evidence="6 7">
    <name type="scientific">Roseomonas fluvialis</name>
    <dbReference type="NCBI Taxonomy" id="1750527"/>
    <lineage>
        <taxon>Bacteria</taxon>
        <taxon>Pseudomonadati</taxon>
        <taxon>Pseudomonadota</taxon>
        <taxon>Alphaproteobacteria</taxon>
        <taxon>Acetobacterales</taxon>
        <taxon>Roseomonadaceae</taxon>
        <taxon>Roseomonas</taxon>
    </lineage>
</organism>
<dbReference type="Gene3D" id="3.30.9.10">
    <property type="entry name" value="D-Amino Acid Oxidase, subunit A, domain 2"/>
    <property type="match status" value="1"/>
</dbReference>
<dbReference type="RefSeq" id="WP_244458510.1">
    <property type="nucleotide sequence ID" value="NZ_AP025637.1"/>
</dbReference>
<protein>
    <submittedName>
        <fullName evidence="6">Oxidoreductase</fullName>
    </submittedName>
</protein>
<evidence type="ECO:0000313" key="6">
    <source>
        <dbReference type="EMBL" id="BDG71226.1"/>
    </source>
</evidence>
<dbReference type="InterPro" id="IPR017741">
    <property type="entry name" value="FAD-dependent_OxRdtase_HpnW"/>
</dbReference>
<keyword evidence="7" id="KW-1185">Reference proteome</keyword>
<keyword evidence="4" id="KW-0560">Oxidoreductase</keyword>
<dbReference type="PANTHER" id="PTHR13847:SF286">
    <property type="entry name" value="D-AMINO ACID DEHYDROGENASE"/>
    <property type="match status" value="1"/>
</dbReference>
<comment type="similarity">
    <text evidence="2">Belongs to the DadA oxidoreductase family.</text>
</comment>
<accession>A0ABN6NYY2</accession>
<gene>
    <name evidence="6" type="ORF">Rmf_11550</name>
</gene>
<evidence type="ECO:0000256" key="3">
    <source>
        <dbReference type="ARBA" id="ARBA00022630"/>
    </source>
</evidence>
<dbReference type="Pfam" id="PF01266">
    <property type="entry name" value="DAO"/>
    <property type="match status" value="1"/>
</dbReference>
<evidence type="ECO:0000256" key="4">
    <source>
        <dbReference type="ARBA" id="ARBA00023002"/>
    </source>
</evidence>
<dbReference type="PANTHER" id="PTHR13847">
    <property type="entry name" value="SARCOSINE DEHYDROGENASE-RELATED"/>
    <property type="match status" value="1"/>
</dbReference>
<dbReference type="SUPFAM" id="SSF51905">
    <property type="entry name" value="FAD/NAD(P)-binding domain"/>
    <property type="match status" value="1"/>
</dbReference>
<proteinExistence type="inferred from homology"/>
<dbReference type="InterPro" id="IPR006076">
    <property type="entry name" value="FAD-dep_OxRdtase"/>
</dbReference>
<dbReference type="Gene3D" id="3.50.50.60">
    <property type="entry name" value="FAD/NAD(P)-binding domain"/>
    <property type="match status" value="1"/>
</dbReference>
<evidence type="ECO:0000313" key="7">
    <source>
        <dbReference type="Proteomes" id="UP000831327"/>
    </source>
</evidence>
<comment type="cofactor">
    <cofactor evidence="1">
        <name>FAD</name>
        <dbReference type="ChEBI" id="CHEBI:57692"/>
    </cofactor>
</comment>
<dbReference type="EMBL" id="AP025637">
    <property type="protein sequence ID" value="BDG71226.1"/>
    <property type="molecule type" value="Genomic_DNA"/>
</dbReference>
<name>A0ABN6NYY2_9PROT</name>
<dbReference type="NCBIfam" id="TIGR03364">
    <property type="entry name" value="HpnW_proposed"/>
    <property type="match status" value="1"/>
</dbReference>
<keyword evidence="3" id="KW-0285">Flavoprotein</keyword>
<dbReference type="Proteomes" id="UP000831327">
    <property type="component" value="Chromosome"/>
</dbReference>
<evidence type="ECO:0000259" key="5">
    <source>
        <dbReference type="Pfam" id="PF01266"/>
    </source>
</evidence>
<evidence type="ECO:0000256" key="1">
    <source>
        <dbReference type="ARBA" id="ARBA00001974"/>
    </source>
</evidence>
<sequence>MKDYDLIVVGAGIVGLAHALLAARAGRRVLVLDRDAQANGASIRNFGFVTVTGQASADTWRRARRARDVWAEVAPLAGIDVHHRGLLMCARRPEAAAVLEEFAAGPMGEGCRVLHGAALAAHAPPLRADGVIAALHSPHELRVESRDAIPRLAAWIRDTLSVAIRRQVAVRSIEEGRVETQSGTFHAPRIVVCPGADIVSLFPEVFARRGVTLCKLHMLRLADPGWRLPAAVMSDLGLHRYRGYAECPSLPALRARLGAEQPEELENGVHLIVVQGADGTLVVGDSHHYGATPDPFQPGHVDRLILDEARRVLDLPVPRVVETWIGLYPSGPEDAFVERIGPGLRLVSVTSGTGASTAFGLAEEVLADLDAAP</sequence>
<reference evidence="6 7" key="1">
    <citation type="journal article" date="2016" name="Microbes Environ.">
        <title>Phylogenetically diverse aerobic anoxygenic phototrophic bacteria isolated from epilithic biofilms in Tama river, Japan.</title>
        <authorList>
            <person name="Hirose S."/>
            <person name="Matsuura K."/>
            <person name="Haruta S."/>
        </authorList>
    </citation>
    <scope>NUCLEOTIDE SEQUENCE [LARGE SCALE GENOMIC DNA]</scope>
    <source>
        <strain evidence="6 7">S08</strain>
    </source>
</reference>
<evidence type="ECO:0000256" key="2">
    <source>
        <dbReference type="ARBA" id="ARBA00009410"/>
    </source>
</evidence>
<feature type="domain" description="FAD dependent oxidoreductase" evidence="5">
    <location>
        <begin position="5"/>
        <end position="365"/>
    </location>
</feature>
<dbReference type="InterPro" id="IPR036188">
    <property type="entry name" value="FAD/NAD-bd_sf"/>
</dbReference>